<dbReference type="Gene3D" id="3.30.70.3550">
    <property type="entry name" value="Leucyl/phenylalanyl-tRNA-protein transferase, N-terminal domain"/>
    <property type="match status" value="1"/>
</dbReference>
<keyword evidence="5" id="KW-0472">Membrane</keyword>
<gene>
    <name evidence="4" type="primary">aat</name>
    <name evidence="6" type="ORF">HQ394_01445</name>
</gene>
<dbReference type="AlphaFoldDB" id="A0A7H1N5S5"/>
<sequence>MKRRFDRGGQLTPEVVLRAYSIGIFPMASHRNDPTVHWVAPAMRGILPLTDFHIPRRLRRTVRSDAFEVRVNTAFASVIDACAEPRPGHPETWINDNIAHVFGELHQMGMAHSIETWQGGQLVGGLYGLALGGAFFGESMFSFTTDASKVALVHLVALLHLGGFVLLDVQFVTEHLRRFGAIEIPAGQYLYLLEDALPVKASFVVPSDSAGWDGALSTLLTQSSTQMS</sequence>
<dbReference type="SUPFAM" id="SSF55729">
    <property type="entry name" value="Acyl-CoA N-acyltransferases (Nat)"/>
    <property type="match status" value="1"/>
</dbReference>
<dbReference type="PANTHER" id="PTHR30098:SF2">
    <property type="entry name" value="LEUCYL_PHENYLALANYL-TRNA--PROTEIN TRANSFERASE"/>
    <property type="match status" value="1"/>
</dbReference>
<dbReference type="GO" id="GO:0008914">
    <property type="term" value="F:leucyl-tRNA--protein transferase activity"/>
    <property type="evidence" value="ECO:0007669"/>
    <property type="project" value="UniProtKB-UniRule"/>
</dbReference>
<dbReference type="PANTHER" id="PTHR30098">
    <property type="entry name" value="LEUCYL/PHENYLALANYL-TRNA--PROTEIN TRANSFERASE"/>
    <property type="match status" value="1"/>
</dbReference>
<reference evidence="6 7" key="1">
    <citation type="submission" date="2020-05" db="EMBL/GenBank/DDBJ databases">
        <title>Complete closed genome sequence of Defluviicoccus vanus.</title>
        <authorList>
            <person name="Bessarab I."/>
            <person name="Arumugam K."/>
            <person name="Maszenan A.M."/>
            <person name="Seviour R.J."/>
            <person name="Williams R.B."/>
        </authorList>
    </citation>
    <scope>NUCLEOTIDE SEQUENCE [LARGE SCALE GENOMIC DNA]</scope>
    <source>
        <strain evidence="6 7">Ben 114</strain>
    </source>
</reference>
<dbReference type="EMBL" id="CP053923">
    <property type="protein sequence ID" value="QNT71061.1"/>
    <property type="molecule type" value="Genomic_DNA"/>
</dbReference>
<proteinExistence type="inferred from homology"/>
<evidence type="ECO:0000256" key="4">
    <source>
        <dbReference type="HAMAP-Rule" id="MF_00688"/>
    </source>
</evidence>
<keyword evidence="1 4" id="KW-0963">Cytoplasm</keyword>
<comment type="catalytic activity">
    <reaction evidence="4">
        <text>N-terminal L-arginyl-[protein] + L-leucyl-tRNA(Leu) = N-terminal L-leucyl-L-arginyl-[protein] + tRNA(Leu) + H(+)</text>
        <dbReference type="Rhea" id="RHEA:50416"/>
        <dbReference type="Rhea" id="RHEA-COMP:9613"/>
        <dbReference type="Rhea" id="RHEA-COMP:9622"/>
        <dbReference type="Rhea" id="RHEA-COMP:12672"/>
        <dbReference type="Rhea" id="RHEA-COMP:12673"/>
        <dbReference type="ChEBI" id="CHEBI:15378"/>
        <dbReference type="ChEBI" id="CHEBI:64719"/>
        <dbReference type="ChEBI" id="CHEBI:78442"/>
        <dbReference type="ChEBI" id="CHEBI:78494"/>
        <dbReference type="ChEBI" id="CHEBI:133044"/>
        <dbReference type="EC" id="2.3.2.6"/>
    </reaction>
</comment>
<dbReference type="NCBIfam" id="TIGR00667">
    <property type="entry name" value="aat"/>
    <property type="match status" value="1"/>
</dbReference>
<comment type="function">
    <text evidence="4">Functions in the N-end rule pathway of protein degradation where it conjugates Leu, Phe and, less efficiently, Met from aminoacyl-tRNAs to the N-termini of proteins containing an N-terminal arginine or lysine.</text>
</comment>
<organism evidence="6 7">
    <name type="scientific">Defluviicoccus vanus</name>
    <dbReference type="NCBI Taxonomy" id="111831"/>
    <lineage>
        <taxon>Bacteria</taxon>
        <taxon>Pseudomonadati</taxon>
        <taxon>Pseudomonadota</taxon>
        <taxon>Alphaproteobacteria</taxon>
        <taxon>Rhodospirillales</taxon>
        <taxon>Rhodospirillaceae</taxon>
        <taxon>Defluviicoccus</taxon>
    </lineage>
</organism>
<dbReference type="HAMAP" id="MF_00688">
    <property type="entry name" value="Leu_Phe_trans"/>
    <property type="match status" value="1"/>
</dbReference>
<comment type="subcellular location">
    <subcellularLocation>
        <location evidence="4">Cytoplasm</location>
    </subcellularLocation>
</comment>
<name>A0A7H1N5S5_9PROT</name>
<feature type="transmembrane region" description="Helical" evidence="5">
    <location>
        <begin position="150"/>
        <end position="169"/>
    </location>
</feature>
<protein>
    <recommendedName>
        <fullName evidence="4">Leucyl/phenylalanyl-tRNA--protein transferase</fullName>
        <ecNumber evidence="4">2.3.2.6</ecNumber>
    </recommendedName>
    <alternativeName>
        <fullName evidence="4">L/F-transferase</fullName>
    </alternativeName>
    <alternativeName>
        <fullName evidence="4">Leucyltransferase</fullName>
    </alternativeName>
    <alternativeName>
        <fullName evidence="4">Phenyalanyltransferase</fullName>
    </alternativeName>
</protein>
<evidence type="ECO:0000313" key="7">
    <source>
        <dbReference type="Proteomes" id="UP000516369"/>
    </source>
</evidence>
<comment type="catalytic activity">
    <reaction evidence="4">
        <text>L-phenylalanyl-tRNA(Phe) + an N-terminal L-alpha-aminoacyl-[protein] = an N-terminal L-phenylalanyl-L-alpha-aminoacyl-[protein] + tRNA(Phe)</text>
        <dbReference type="Rhea" id="RHEA:43632"/>
        <dbReference type="Rhea" id="RHEA-COMP:9668"/>
        <dbReference type="Rhea" id="RHEA-COMP:9699"/>
        <dbReference type="Rhea" id="RHEA-COMP:10636"/>
        <dbReference type="Rhea" id="RHEA-COMP:10637"/>
        <dbReference type="ChEBI" id="CHEBI:78442"/>
        <dbReference type="ChEBI" id="CHEBI:78531"/>
        <dbReference type="ChEBI" id="CHEBI:78597"/>
        <dbReference type="ChEBI" id="CHEBI:83561"/>
        <dbReference type="EC" id="2.3.2.6"/>
    </reaction>
</comment>
<keyword evidence="5" id="KW-0812">Transmembrane</keyword>
<dbReference type="GO" id="GO:0005737">
    <property type="term" value="C:cytoplasm"/>
    <property type="evidence" value="ECO:0007669"/>
    <property type="project" value="UniProtKB-SubCell"/>
</dbReference>
<evidence type="ECO:0000256" key="3">
    <source>
        <dbReference type="ARBA" id="ARBA00023315"/>
    </source>
</evidence>
<evidence type="ECO:0000313" key="6">
    <source>
        <dbReference type="EMBL" id="QNT71061.1"/>
    </source>
</evidence>
<accession>A0A7H1N5S5</accession>
<dbReference type="InterPro" id="IPR042203">
    <property type="entry name" value="Leu/Phe-tRNA_Trfase_C"/>
</dbReference>
<dbReference type="KEGG" id="dvn:HQ394_01445"/>
<dbReference type="GO" id="GO:0030163">
    <property type="term" value="P:protein catabolic process"/>
    <property type="evidence" value="ECO:0007669"/>
    <property type="project" value="UniProtKB-UniRule"/>
</dbReference>
<comment type="similarity">
    <text evidence="4">Belongs to the L/F-transferase family.</text>
</comment>
<dbReference type="InterPro" id="IPR016181">
    <property type="entry name" value="Acyl_CoA_acyltransferase"/>
</dbReference>
<dbReference type="Pfam" id="PF03588">
    <property type="entry name" value="Leu_Phe_trans"/>
    <property type="match status" value="1"/>
</dbReference>
<evidence type="ECO:0000256" key="5">
    <source>
        <dbReference type="SAM" id="Phobius"/>
    </source>
</evidence>
<dbReference type="FunFam" id="3.40.630.70:FF:000001">
    <property type="entry name" value="Leucyl/phenylalanyl-tRNA--protein transferase"/>
    <property type="match status" value="1"/>
</dbReference>
<dbReference type="InterPro" id="IPR042221">
    <property type="entry name" value="Leu/Phe-tRNA_Trfase_N"/>
</dbReference>
<dbReference type="Gene3D" id="3.40.630.70">
    <property type="entry name" value="Leucyl/phenylalanyl-tRNA-protein transferase, C-terminal domain"/>
    <property type="match status" value="1"/>
</dbReference>
<keyword evidence="5" id="KW-1133">Transmembrane helix</keyword>
<dbReference type="EC" id="2.3.2.6" evidence="4"/>
<dbReference type="InterPro" id="IPR004616">
    <property type="entry name" value="Leu/Phe-tRNA_Trfase"/>
</dbReference>
<evidence type="ECO:0000256" key="1">
    <source>
        <dbReference type="ARBA" id="ARBA00022490"/>
    </source>
</evidence>
<comment type="catalytic activity">
    <reaction evidence="4">
        <text>N-terminal L-lysyl-[protein] + L-leucyl-tRNA(Leu) = N-terminal L-leucyl-L-lysyl-[protein] + tRNA(Leu) + H(+)</text>
        <dbReference type="Rhea" id="RHEA:12340"/>
        <dbReference type="Rhea" id="RHEA-COMP:9613"/>
        <dbReference type="Rhea" id="RHEA-COMP:9622"/>
        <dbReference type="Rhea" id="RHEA-COMP:12670"/>
        <dbReference type="Rhea" id="RHEA-COMP:12671"/>
        <dbReference type="ChEBI" id="CHEBI:15378"/>
        <dbReference type="ChEBI" id="CHEBI:65249"/>
        <dbReference type="ChEBI" id="CHEBI:78442"/>
        <dbReference type="ChEBI" id="CHEBI:78494"/>
        <dbReference type="ChEBI" id="CHEBI:133043"/>
        <dbReference type="EC" id="2.3.2.6"/>
    </reaction>
</comment>
<evidence type="ECO:0000256" key="2">
    <source>
        <dbReference type="ARBA" id="ARBA00022679"/>
    </source>
</evidence>
<dbReference type="Proteomes" id="UP000516369">
    <property type="component" value="Chromosome"/>
</dbReference>
<keyword evidence="3 4" id="KW-0012">Acyltransferase</keyword>
<keyword evidence="7" id="KW-1185">Reference proteome</keyword>
<keyword evidence="2 4" id="KW-0808">Transferase</keyword>